<feature type="compositionally biased region" description="Polar residues" evidence="1">
    <location>
        <begin position="229"/>
        <end position="252"/>
    </location>
</feature>
<feature type="compositionally biased region" description="Low complexity" evidence="1">
    <location>
        <begin position="926"/>
        <end position="946"/>
    </location>
</feature>
<feature type="region of interest" description="Disordered" evidence="1">
    <location>
        <begin position="1"/>
        <end position="1548"/>
    </location>
</feature>
<feature type="compositionally biased region" description="Basic and acidic residues" evidence="1">
    <location>
        <begin position="568"/>
        <end position="587"/>
    </location>
</feature>
<feature type="compositionally biased region" description="Acidic residues" evidence="1">
    <location>
        <begin position="376"/>
        <end position="386"/>
    </location>
</feature>
<feature type="compositionally biased region" description="Basic and acidic residues" evidence="1">
    <location>
        <begin position="1493"/>
        <end position="1502"/>
    </location>
</feature>
<feature type="compositionally biased region" description="Polar residues" evidence="1">
    <location>
        <begin position="1092"/>
        <end position="1102"/>
    </location>
</feature>
<dbReference type="RefSeq" id="XP_064659813.1">
    <property type="nucleotide sequence ID" value="XM_064802452.1"/>
</dbReference>
<accession>A0AAV9PEJ7</accession>
<reference evidence="2 3" key="1">
    <citation type="submission" date="2023-08" db="EMBL/GenBank/DDBJ databases">
        <title>Black Yeasts Isolated from many extreme environments.</title>
        <authorList>
            <person name="Coleine C."/>
            <person name="Stajich J.E."/>
            <person name="Selbmann L."/>
        </authorList>
    </citation>
    <scope>NUCLEOTIDE SEQUENCE [LARGE SCALE GENOMIC DNA]</scope>
    <source>
        <strain evidence="2 3">CCFEE 5935</strain>
    </source>
</reference>
<comment type="caution">
    <text evidence="2">The sequence shown here is derived from an EMBL/GenBank/DDBJ whole genome shotgun (WGS) entry which is preliminary data.</text>
</comment>
<feature type="compositionally biased region" description="Basic and acidic residues" evidence="1">
    <location>
        <begin position="875"/>
        <end position="889"/>
    </location>
</feature>
<feature type="compositionally biased region" description="Gly residues" evidence="1">
    <location>
        <begin position="78"/>
        <end position="88"/>
    </location>
</feature>
<feature type="compositionally biased region" description="Acidic residues" evidence="1">
    <location>
        <begin position="1247"/>
        <end position="1258"/>
    </location>
</feature>
<feature type="compositionally biased region" description="Low complexity" evidence="1">
    <location>
        <begin position="34"/>
        <end position="55"/>
    </location>
</feature>
<feature type="compositionally biased region" description="Low complexity" evidence="1">
    <location>
        <begin position="1181"/>
        <end position="1195"/>
    </location>
</feature>
<name>A0AAV9PEJ7_9PEZI</name>
<feature type="compositionally biased region" description="Polar residues" evidence="1">
    <location>
        <begin position="820"/>
        <end position="833"/>
    </location>
</feature>
<organism evidence="2 3">
    <name type="scientific">Saxophila tyrrhenica</name>
    <dbReference type="NCBI Taxonomy" id="1690608"/>
    <lineage>
        <taxon>Eukaryota</taxon>
        <taxon>Fungi</taxon>
        <taxon>Dikarya</taxon>
        <taxon>Ascomycota</taxon>
        <taxon>Pezizomycotina</taxon>
        <taxon>Dothideomycetes</taxon>
        <taxon>Dothideomycetidae</taxon>
        <taxon>Mycosphaerellales</taxon>
        <taxon>Extremaceae</taxon>
        <taxon>Saxophila</taxon>
    </lineage>
</organism>
<feature type="compositionally biased region" description="Low complexity" evidence="1">
    <location>
        <begin position="392"/>
        <end position="406"/>
    </location>
</feature>
<feature type="compositionally biased region" description="Low complexity" evidence="1">
    <location>
        <begin position="17"/>
        <end position="27"/>
    </location>
</feature>
<keyword evidence="3" id="KW-1185">Reference proteome</keyword>
<dbReference type="GeneID" id="89926548"/>
<feature type="compositionally biased region" description="Polar residues" evidence="1">
    <location>
        <begin position="92"/>
        <end position="117"/>
    </location>
</feature>
<feature type="compositionally biased region" description="Low complexity" evidence="1">
    <location>
        <begin position="1482"/>
        <end position="1492"/>
    </location>
</feature>
<feature type="compositionally biased region" description="Pro residues" evidence="1">
    <location>
        <begin position="121"/>
        <end position="131"/>
    </location>
</feature>
<feature type="compositionally biased region" description="Polar residues" evidence="1">
    <location>
        <begin position="190"/>
        <end position="212"/>
    </location>
</feature>
<feature type="compositionally biased region" description="Polar residues" evidence="1">
    <location>
        <begin position="1398"/>
        <end position="1421"/>
    </location>
</feature>
<feature type="compositionally biased region" description="Low complexity" evidence="1">
    <location>
        <begin position="969"/>
        <end position="982"/>
    </location>
</feature>
<feature type="compositionally biased region" description="Acidic residues" evidence="1">
    <location>
        <begin position="781"/>
        <end position="805"/>
    </location>
</feature>
<feature type="compositionally biased region" description="Polar residues" evidence="1">
    <location>
        <begin position="427"/>
        <end position="451"/>
    </location>
</feature>
<feature type="compositionally biased region" description="Polar residues" evidence="1">
    <location>
        <begin position="411"/>
        <end position="420"/>
    </location>
</feature>
<gene>
    <name evidence="2" type="ORF">LTR77_005204</name>
</gene>
<sequence>MFSRRRGSSANPPIDRNTSTNATTAAAQAFLQKSTSTASLSSAAAAAALRSQTASPESVADLQTKRMVRRNSASSTGSGAGSRGGVTRGGLQRTNSGGSMTERTFRSPSPGRTNGTMSPRSPSPTAPPVPALPTTVHKRASSMEPPQRVMSPTPQSGKRGGSVDRARAPVSVNTRPTQQLTNVAEAEGESPTSLSRNFSRPMSPSAGSTATKKYTHKAGPWFTGGATPSRPTTSEGLSNRRSAPSPVGTYNSDEADSVMVYDPNTRSFVQRYKPKPQDPSPTSPPTSSKPAQVWDPNTRSMVSASAAPPVPEREEPSHPPPAPVVKKARPVPAPLNTEIEPPPRNPARLSPDASSPRSPRAAGTLQKQPSVVREDPEAEAQAEDLIETAKRVGAAPVVSTPSSAPPKVYHRTTTPHQRATSLDVPRTTGSSGRGRNTSASPQRSAHFSATPVSEYERHEPPPRDISPAKSALKHSPSSSVRTASPTAVFSPSTAAGPPSETSEDTQSHDGLSNFKKKKSVRVSFDEQPKEIDSTTVTPAPVRNFDDENDDFNKPRPALPSFGSVRKNRSPEVAEKVTEMPPERHEASSDLAIGGILRNNQNQDPLPPEVTSKEASGYVSDESSDGEVPAVASAAAPEPATAGAGQDDDAGGTKVKDFAQTAEAQQTPRESLDVPEIALQPPTPGIDDETKRQLGETEEDFTPRPEQRNSMENINIPGGWGDEFESDDKSVGDQAPAQPAPVAEGPATPARSASTEDSAATQTVTPIETPAMHASPQTLSDINEDSDDTDEAEFSDAVEDPSDLEDNGGFASLDAIVESPMVTSPSIDTRTSASAADDVPESPSTKPAARAAERAEAKETAPGNWDEATSYWSQLTKEKRQQIERQHMSSDDEATPPPARKKAVAVKTGPTGSAAAAPRPKPVGILKQPSQSQPVPKQAPSQPSQAQTTMRKSMRSQQPQAATDDSVHLRSSMRSTTGSMTSRPRQQALVARPQSAYVEPRGTLQKKSMRPVSSTGVPDSSSTPNQGSSYPTLPAKRNTVQGKPEAPQVSQRLQRELTNDSDSESSFKKKRKGAAGATGVDPSGRYAMRRSMRSGSIDSQPSVMSAAEPRRPTSPTNGPARNRAFSLRSLSPNGSFFGRNRMEPAKGVDAGPRTTLRAQPASKAPPARTTLRSTPAPAPTMRAQPASKPAASSAPKSRFKSRFADSDDSDDARPARTFKSRFANSDDSDDEPAPLRPVRGIPRKQNQDDGDSTDLEEEDTVPKMATEKRQKMATPMVPDPTDVEKAMAAARRNLGVSEKTAEQDNREGDALRKGTLRSTAADEPASTPATPSEQPELKKRGFMNSILRRNRASSSSVQRFSQTSVPPSPGPATPQAANTPTVQPATPASPSPGKLVRRSSAQPQQPQLKRGDSTFSNATAPISSRAEDSNSANWPLPPPIPSNEDDGVNRATTDAARPSTSDGVSQEAIKLAQSMRPDLAPRSKSGQQLSSSSFREERAERRSVRIQAGEEGSEPGERPKDRQPGEIYSRRTGKKKKFGMLRRAFGIND</sequence>
<evidence type="ECO:0000313" key="3">
    <source>
        <dbReference type="Proteomes" id="UP001337655"/>
    </source>
</evidence>
<dbReference type="Proteomes" id="UP001337655">
    <property type="component" value="Unassembled WGS sequence"/>
</dbReference>
<feature type="compositionally biased region" description="Basic and acidic residues" evidence="1">
    <location>
        <begin position="687"/>
        <end position="708"/>
    </location>
</feature>
<feature type="compositionally biased region" description="Basic and acidic residues" evidence="1">
    <location>
        <begin position="1298"/>
        <end position="1311"/>
    </location>
</feature>
<evidence type="ECO:0000256" key="1">
    <source>
        <dbReference type="SAM" id="MobiDB-lite"/>
    </source>
</evidence>
<feature type="compositionally biased region" description="Basic and acidic residues" evidence="1">
    <location>
        <begin position="523"/>
        <end position="532"/>
    </location>
</feature>
<feature type="compositionally biased region" description="Basic and acidic residues" evidence="1">
    <location>
        <begin position="1514"/>
        <end position="1523"/>
    </location>
</feature>
<feature type="compositionally biased region" description="Polar residues" evidence="1">
    <location>
        <begin position="171"/>
        <end position="182"/>
    </location>
</feature>
<feature type="compositionally biased region" description="Basic residues" evidence="1">
    <location>
        <begin position="1530"/>
        <end position="1539"/>
    </location>
</feature>
<evidence type="ECO:0000313" key="2">
    <source>
        <dbReference type="EMBL" id="KAK5170615.1"/>
    </source>
</evidence>
<feature type="compositionally biased region" description="Polar residues" evidence="1">
    <location>
        <begin position="1010"/>
        <end position="1030"/>
    </location>
</feature>
<feature type="compositionally biased region" description="Polar residues" evidence="1">
    <location>
        <begin position="1374"/>
        <end position="1387"/>
    </location>
</feature>
<feature type="compositionally biased region" description="Polar residues" evidence="1">
    <location>
        <begin position="750"/>
        <end position="765"/>
    </location>
</feature>
<dbReference type="EMBL" id="JAVRRT010000007">
    <property type="protein sequence ID" value="KAK5170615.1"/>
    <property type="molecule type" value="Genomic_DNA"/>
</dbReference>
<feature type="compositionally biased region" description="Polar residues" evidence="1">
    <location>
        <begin position="947"/>
        <end position="962"/>
    </location>
</feature>
<protein>
    <submittedName>
        <fullName evidence="2">Uncharacterized protein</fullName>
    </submittedName>
</protein>
<feature type="compositionally biased region" description="Low complexity" evidence="1">
    <location>
        <begin position="625"/>
        <end position="644"/>
    </location>
</feature>
<feature type="compositionally biased region" description="Low complexity" evidence="1">
    <location>
        <begin position="1352"/>
        <end position="1364"/>
    </location>
</feature>
<feature type="compositionally biased region" description="Polar residues" evidence="1">
    <location>
        <begin position="475"/>
        <end position="493"/>
    </location>
</feature>
<proteinExistence type="predicted"/>
<feature type="compositionally biased region" description="Low complexity" evidence="1">
    <location>
        <begin position="346"/>
        <end position="362"/>
    </location>
</feature>